<feature type="region of interest" description="Disordered" evidence="1">
    <location>
        <begin position="1"/>
        <end position="32"/>
    </location>
</feature>
<proteinExistence type="predicted"/>
<name>A0ABS9VNY3_9SPHN</name>
<dbReference type="RefSeq" id="WP_241447590.1">
    <property type="nucleotide sequence ID" value="NZ_JAKZHW010000002.1"/>
</dbReference>
<evidence type="ECO:0000313" key="2">
    <source>
        <dbReference type="EMBL" id="MCH8616693.1"/>
    </source>
</evidence>
<gene>
    <name evidence="2" type="ORF">LZ016_11355</name>
</gene>
<reference evidence="2 3" key="1">
    <citation type="submission" date="2022-03" db="EMBL/GenBank/DDBJ databases">
        <authorList>
            <person name="Jo J.-H."/>
            <person name="Im W.-T."/>
        </authorList>
    </citation>
    <scope>NUCLEOTIDE SEQUENCE [LARGE SCALE GENOMIC DNA]</scope>
    <source>
        <strain evidence="2 3">SM33</strain>
    </source>
</reference>
<evidence type="ECO:0000313" key="3">
    <source>
        <dbReference type="Proteomes" id="UP001203058"/>
    </source>
</evidence>
<organism evidence="2 3">
    <name type="scientific">Sphingomonas telluris</name>
    <dbReference type="NCBI Taxonomy" id="2907998"/>
    <lineage>
        <taxon>Bacteria</taxon>
        <taxon>Pseudomonadati</taxon>
        <taxon>Pseudomonadota</taxon>
        <taxon>Alphaproteobacteria</taxon>
        <taxon>Sphingomonadales</taxon>
        <taxon>Sphingomonadaceae</taxon>
        <taxon>Sphingomonas</taxon>
    </lineage>
</organism>
<accession>A0ABS9VNY3</accession>
<dbReference type="EMBL" id="JAKZHW010000002">
    <property type="protein sequence ID" value="MCH8616693.1"/>
    <property type="molecule type" value="Genomic_DNA"/>
</dbReference>
<keyword evidence="3" id="KW-1185">Reference proteome</keyword>
<dbReference type="Proteomes" id="UP001203058">
    <property type="component" value="Unassembled WGS sequence"/>
</dbReference>
<protein>
    <submittedName>
        <fullName evidence="2">Uncharacterized protein</fullName>
    </submittedName>
</protein>
<comment type="caution">
    <text evidence="2">The sequence shown here is derived from an EMBL/GenBank/DDBJ whole genome shotgun (WGS) entry which is preliminary data.</text>
</comment>
<sequence>MKNRKPLPSEYERRPHNPPPQPLATGGAKLPEDGLEEADAFSRWLAHVEAGRIG</sequence>
<evidence type="ECO:0000256" key="1">
    <source>
        <dbReference type="SAM" id="MobiDB-lite"/>
    </source>
</evidence>